<gene>
    <name evidence="1" type="ORF">K6K41_05600</name>
</gene>
<organism evidence="1 2">
    <name type="scientific">Chenggangzhangella methanolivorans</name>
    <dbReference type="NCBI Taxonomy" id="1437009"/>
    <lineage>
        <taxon>Bacteria</taxon>
        <taxon>Pseudomonadati</taxon>
        <taxon>Pseudomonadota</taxon>
        <taxon>Alphaproteobacteria</taxon>
        <taxon>Hyphomicrobiales</taxon>
        <taxon>Methylopilaceae</taxon>
        <taxon>Chenggangzhangella</taxon>
    </lineage>
</organism>
<dbReference type="EMBL" id="CP081869">
    <property type="protein sequence ID" value="QZO01062.1"/>
    <property type="molecule type" value="Genomic_DNA"/>
</dbReference>
<dbReference type="Proteomes" id="UP000825701">
    <property type="component" value="Chromosome"/>
</dbReference>
<dbReference type="Gene3D" id="3.40.50.1820">
    <property type="entry name" value="alpha/beta hydrolase"/>
    <property type="match status" value="1"/>
</dbReference>
<dbReference type="InterPro" id="IPR029058">
    <property type="entry name" value="AB_hydrolase_fold"/>
</dbReference>
<evidence type="ECO:0000313" key="2">
    <source>
        <dbReference type="Proteomes" id="UP000825701"/>
    </source>
</evidence>
<reference evidence="1" key="1">
    <citation type="submission" date="2021-08" db="EMBL/GenBank/DDBJ databases">
        <authorList>
            <person name="Zhang H."/>
            <person name="Xu M."/>
            <person name="Yu Z."/>
            <person name="Yang L."/>
            <person name="Cai Y."/>
        </authorList>
    </citation>
    <scope>NUCLEOTIDE SEQUENCE</scope>
    <source>
        <strain evidence="1">CHL1</strain>
    </source>
</reference>
<evidence type="ECO:0000313" key="1">
    <source>
        <dbReference type="EMBL" id="QZO01062.1"/>
    </source>
</evidence>
<dbReference type="AlphaFoldDB" id="A0A9E6RBB2"/>
<proteinExistence type="predicted"/>
<dbReference type="KEGG" id="cmet:K6K41_05600"/>
<accession>A0A9E6RBB2</accession>
<name>A0A9E6RBB2_9HYPH</name>
<dbReference type="SUPFAM" id="SSF53474">
    <property type="entry name" value="alpha/beta-Hydrolases"/>
    <property type="match status" value="1"/>
</dbReference>
<dbReference type="CDD" id="cd12807">
    <property type="entry name" value="Esterase_713"/>
    <property type="match status" value="1"/>
</dbReference>
<keyword evidence="2" id="KW-1185">Reference proteome</keyword>
<dbReference type="RefSeq" id="WP_261404283.1">
    <property type="nucleotide sequence ID" value="NZ_CP081869.1"/>
</dbReference>
<protein>
    <submittedName>
        <fullName evidence="1">Esterase</fullName>
    </submittedName>
</protein>
<sequence length="257" mass="27951">MGWAEYFVRRGHAVYLPDQSSRARSGFDATTINQVRLGKKPPEKLPAIFTFGREAAWDLFRFGPQYPEPFADQQFPIEALGEFGNQVIPDLNATLPTPNPTYANLADLARSAGGAVLVGHSESGFFPEQAALADSSNVLGVVSIEGQCPPPTDAQLASLAKIPTLIVFGDHLGDSKISGPLWTKALADCKAFVRRLKAAGGTALLAELPKFGFKGNTHMLMQDRNNLEVADWMLDWIRDNALRRTAKRAVGKNRSGD</sequence>